<evidence type="ECO:0000256" key="3">
    <source>
        <dbReference type="ARBA" id="ARBA00023172"/>
    </source>
</evidence>
<dbReference type="Pfam" id="PF13102">
    <property type="entry name" value="Phage_int_SAM_5"/>
    <property type="match status" value="1"/>
</dbReference>
<gene>
    <name evidence="5" type="ORF">SAMN05421825_1506</name>
</gene>
<evidence type="ECO:0000256" key="2">
    <source>
        <dbReference type="ARBA" id="ARBA00023125"/>
    </source>
</evidence>
<dbReference type="GO" id="GO:0006310">
    <property type="term" value="P:DNA recombination"/>
    <property type="evidence" value="ECO:0007669"/>
    <property type="project" value="UniProtKB-KW"/>
</dbReference>
<feature type="domain" description="Tyr recombinase" evidence="4">
    <location>
        <begin position="201"/>
        <end position="369"/>
    </location>
</feature>
<organism evidence="5 6">
    <name type="scientific">Epilithonimonas hungarica</name>
    <dbReference type="NCBI Taxonomy" id="454006"/>
    <lineage>
        <taxon>Bacteria</taxon>
        <taxon>Pseudomonadati</taxon>
        <taxon>Bacteroidota</taxon>
        <taxon>Flavobacteriia</taxon>
        <taxon>Flavobacteriales</taxon>
        <taxon>Weeksellaceae</taxon>
        <taxon>Chryseobacterium group</taxon>
        <taxon>Epilithonimonas</taxon>
    </lineage>
</organism>
<keyword evidence="2" id="KW-0238">DNA-binding</keyword>
<dbReference type="OrthoDB" id="9806835at2"/>
<sequence length="376" mass="43677">MKVHIRKRSNSAGDKYNLALEVYSGYSVNENGNSKPKRITTKLEYYLYTNPRTPQQRTHNKEVEKKVEIIRAEKEKEYLNNKYGFKSETKVKANFIDYFARLTEERMESMGNYGNWDSVLKHLKKYSGENVSFDDVDVAYCEGFKNYLQKIAKTKSGQSLSGNSVSSYFTKMRAALNQAVDDGIILTNPSHKVSTPKPVENEREFLTLEEVQALFKTECRYDVLKRAFLFSCLTGMRWSDVNNLEWKQVQKESENWKINFHQQKTKGLQYHYINEQARELMGKEQDGEERVFVGLRYSAYMNTALLQWCMKAGISKHITFHCGRHTYATLQLSLGTDLFTVSKLLGHSEIRTTQIYAKVIDKKKIEAVNTIPKFDI</sequence>
<dbReference type="SUPFAM" id="SSF56349">
    <property type="entry name" value="DNA breaking-rejoining enzymes"/>
    <property type="match status" value="1"/>
</dbReference>
<dbReference type="InterPro" id="IPR011010">
    <property type="entry name" value="DNA_brk_join_enz"/>
</dbReference>
<dbReference type="InterPro" id="IPR010998">
    <property type="entry name" value="Integrase_recombinase_N"/>
</dbReference>
<dbReference type="AlphaFoldDB" id="A0A1G7JX65"/>
<evidence type="ECO:0000259" key="4">
    <source>
        <dbReference type="PROSITE" id="PS51898"/>
    </source>
</evidence>
<dbReference type="PANTHER" id="PTHR30349:SF64">
    <property type="entry name" value="PROPHAGE INTEGRASE INTD-RELATED"/>
    <property type="match status" value="1"/>
</dbReference>
<evidence type="ECO:0000313" key="6">
    <source>
        <dbReference type="Proteomes" id="UP000199203"/>
    </source>
</evidence>
<accession>A0A1G7JX65</accession>
<evidence type="ECO:0000256" key="1">
    <source>
        <dbReference type="ARBA" id="ARBA00008857"/>
    </source>
</evidence>
<dbReference type="InterPro" id="IPR013762">
    <property type="entry name" value="Integrase-like_cat_sf"/>
</dbReference>
<dbReference type="RefSeq" id="WP_089872735.1">
    <property type="nucleotide sequence ID" value="NZ_FNBH01000001.1"/>
</dbReference>
<keyword evidence="3" id="KW-0233">DNA recombination</keyword>
<proteinExistence type="inferred from homology"/>
<protein>
    <submittedName>
        <fullName evidence="5">Site-specific recombinase XerD</fullName>
    </submittedName>
</protein>
<dbReference type="InterPro" id="IPR050090">
    <property type="entry name" value="Tyrosine_recombinase_XerCD"/>
</dbReference>
<dbReference type="Gene3D" id="1.10.150.130">
    <property type="match status" value="1"/>
</dbReference>
<dbReference type="InterPro" id="IPR025269">
    <property type="entry name" value="SAM-like_dom"/>
</dbReference>
<dbReference type="PROSITE" id="PS51898">
    <property type="entry name" value="TYR_RECOMBINASE"/>
    <property type="match status" value="1"/>
</dbReference>
<dbReference type="GO" id="GO:0015074">
    <property type="term" value="P:DNA integration"/>
    <property type="evidence" value="ECO:0007669"/>
    <property type="project" value="InterPro"/>
</dbReference>
<dbReference type="GO" id="GO:0003677">
    <property type="term" value="F:DNA binding"/>
    <property type="evidence" value="ECO:0007669"/>
    <property type="project" value="UniProtKB-KW"/>
</dbReference>
<dbReference type="CDD" id="cd01185">
    <property type="entry name" value="INTN1_C_like"/>
    <property type="match status" value="1"/>
</dbReference>
<dbReference type="Gene3D" id="1.10.443.10">
    <property type="entry name" value="Intergrase catalytic core"/>
    <property type="match status" value="1"/>
</dbReference>
<evidence type="ECO:0000313" key="5">
    <source>
        <dbReference type="EMBL" id="SDF29500.1"/>
    </source>
</evidence>
<dbReference type="EMBL" id="FNBH01000001">
    <property type="protein sequence ID" value="SDF29500.1"/>
    <property type="molecule type" value="Genomic_DNA"/>
</dbReference>
<dbReference type="PANTHER" id="PTHR30349">
    <property type="entry name" value="PHAGE INTEGRASE-RELATED"/>
    <property type="match status" value="1"/>
</dbReference>
<reference evidence="6" key="1">
    <citation type="submission" date="2016-10" db="EMBL/GenBank/DDBJ databases">
        <authorList>
            <person name="Varghese N."/>
            <person name="Submissions S."/>
        </authorList>
    </citation>
    <scope>NUCLEOTIDE SEQUENCE [LARGE SCALE GENOMIC DNA]</scope>
    <source>
        <strain evidence="6">DSM 19684</strain>
    </source>
</reference>
<dbReference type="Pfam" id="PF00589">
    <property type="entry name" value="Phage_integrase"/>
    <property type="match status" value="1"/>
</dbReference>
<dbReference type="Proteomes" id="UP000199203">
    <property type="component" value="Unassembled WGS sequence"/>
</dbReference>
<dbReference type="STRING" id="454006.SAMN05421825_1506"/>
<dbReference type="InterPro" id="IPR002104">
    <property type="entry name" value="Integrase_catalytic"/>
</dbReference>
<comment type="similarity">
    <text evidence="1">Belongs to the 'phage' integrase family.</text>
</comment>
<name>A0A1G7JX65_9FLAO</name>
<keyword evidence="6" id="KW-1185">Reference proteome</keyword>